<evidence type="ECO:0000313" key="1">
    <source>
        <dbReference type="EMBL" id="UVF22877.1"/>
    </source>
</evidence>
<sequence length="69" mass="7835">MEKHKFVRVVSSKRDIDAAEKKIRAAMRKCRCTPSPASYRSRDDGKTEVVVEYTCPDGDVSEKLSLFVL</sequence>
<dbReference type="Proteomes" id="UP001017257">
    <property type="component" value="Plasmid pR24_3"/>
</dbReference>
<gene>
    <name evidence="1" type="ORF">HPT29_028410</name>
</gene>
<keyword evidence="1" id="KW-0614">Plasmid</keyword>
<reference evidence="1" key="1">
    <citation type="submission" date="2022-08" db="EMBL/GenBank/DDBJ databases">
        <title>Microvirga terrae sp. nov., isolated from soil.</title>
        <authorList>
            <person name="Kim K.H."/>
            <person name="Seo Y.L."/>
            <person name="Kim J.M."/>
            <person name="Lee J.K."/>
            <person name="Han D.M."/>
            <person name="Jeon C.O."/>
        </authorList>
    </citation>
    <scope>NUCLEOTIDE SEQUENCE</scope>
    <source>
        <strain evidence="1">R24</strain>
        <plasmid evidence="1">pR24_3</plasmid>
    </source>
</reference>
<accession>A0ABY5S1C9</accession>
<evidence type="ECO:0000313" key="2">
    <source>
        <dbReference type="Proteomes" id="UP001017257"/>
    </source>
</evidence>
<protein>
    <submittedName>
        <fullName evidence="1">Uncharacterized protein</fullName>
    </submittedName>
</protein>
<dbReference type="RefSeq" id="WP_173946258.1">
    <property type="nucleotide sequence ID" value="NZ_CP102848.1"/>
</dbReference>
<proteinExistence type="predicted"/>
<geneLocation type="plasmid" evidence="1 2">
    <name>pR24_3</name>
</geneLocation>
<organism evidence="1 2">
    <name type="scientific">Microvirga terrae</name>
    <dbReference type="NCBI Taxonomy" id="2740529"/>
    <lineage>
        <taxon>Bacteria</taxon>
        <taxon>Pseudomonadati</taxon>
        <taxon>Pseudomonadota</taxon>
        <taxon>Alphaproteobacteria</taxon>
        <taxon>Hyphomicrobiales</taxon>
        <taxon>Methylobacteriaceae</taxon>
        <taxon>Microvirga</taxon>
    </lineage>
</organism>
<dbReference type="EMBL" id="CP102848">
    <property type="protein sequence ID" value="UVF22877.1"/>
    <property type="molecule type" value="Genomic_DNA"/>
</dbReference>
<name>A0ABY5S1C9_9HYPH</name>
<keyword evidence="2" id="KW-1185">Reference proteome</keyword>